<feature type="non-terminal residue" evidence="2">
    <location>
        <position position="1"/>
    </location>
</feature>
<feature type="transmembrane region" description="Helical" evidence="1">
    <location>
        <begin position="93"/>
        <end position="111"/>
    </location>
</feature>
<evidence type="ECO:0000256" key="1">
    <source>
        <dbReference type="SAM" id="Phobius"/>
    </source>
</evidence>
<proteinExistence type="predicted"/>
<sequence>KSAAEGAAIGIGEKLQPALEAVTKVLIRALAVFNKSDGVLQTVTATVLSLTVAVSGLAVGLGLVAKVMTAAVIPAFVKGIVLLKAFFLAMGPIGWATLALTALAGVLIAVAKRHHELNEAVQATAKSIGASRKAWQEYYKVLKQSEIGVKLAEMAFKAQAQMAEGNRLLAISAHGSAREVREALEVVGKDTSFWTGKNRKALARYAKDEINFGQKRVEVATGAAAKEIGLIEETARARKGAVQRRKILTNEEKKLMD</sequence>
<keyword evidence="1" id="KW-0472">Membrane</keyword>
<accession>X1CUY1</accession>
<dbReference type="AlphaFoldDB" id="X1CUY1"/>
<feature type="non-terminal residue" evidence="2">
    <location>
        <position position="257"/>
    </location>
</feature>
<keyword evidence="1" id="KW-0812">Transmembrane</keyword>
<feature type="transmembrane region" description="Helical" evidence="1">
    <location>
        <begin position="39"/>
        <end position="60"/>
    </location>
</feature>
<protein>
    <submittedName>
        <fullName evidence="2">Uncharacterized protein</fullName>
    </submittedName>
</protein>
<name>X1CUY1_9ZZZZ</name>
<comment type="caution">
    <text evidence="2">The sequence shown here is derived from an EMBL/GenBank/DDBJ whole genome shotgun (WGS) entry which is preliminary data.</text>
</comment>
<keyword evidence="1" id="KW-1133">Transmembrane helix</keyword>
<dbReference type="EMBL" id="BART01031183">
    <property type="protein sequence ID" value="GAH11612.1"/>
    <property type="molecule type" value="Genomic_DNA"/>
</dbReference>
<organism evidence="2">
    <name type="scientific">marine sediment metagenome</name>
    <dbReference type="NCBI Taxonomy" id="412755"/>
    <lineage>
        <taxon>unclassified sequences</taxon>
        <taxon>metagenomes</taxon>
        <taxon>ecological metagenomes</taxon>
    </lineage>
</organism>
<gene>
    <name evidence="2" type="ORF">S01H4_54225</name>
</gene>
<evidence type="ECO:0000313" key="2">
    <source>
        <dbReference type="EMBL" id="GAH11612.1"/>
    </source>
</evidence>
<reference evidence="2" key="1">
    <citation type="journal article" date="2014" name="Front. Microbiol.">
        <title>High frequency of phylogenetically diverse reductive dehalogenase-homologous genes in deep subseafloor sedimentary metagenomes.</title>
        <authorList>
            <person name="Kawai M."/>
            <person name="Futagami T."/>
            <person name="Toyoda A."/>
            <person name="Takaki Y."/>
            <person name="Nishi S."/>
            <person name="Hori S."/>
            <person name="Arai W."/>
            <person name="Tsubouchi T."/>
            <person name="Morono Y."/>
            <person name="Uchiyama I."/>
            <person name="Ito T."/>
            <person name="Fujiyama A."/>
            <person name="Inagaki F."/>
            <person name="Takami H."/>
        </authorList>
    </citation>
    <scope>NUCLEOTIDE SEQUENCE</scope>
    <source>
        <strain evidence="2">Expedition CK06-06</strain>
    </source>
</reference>